<evidence type="ECO:0000256" key="2">
    <source>
        <dbReference type="ARBA" id="ARBA00022576"/>
    </source>
</evidence>
<comment type="caution">
    <text evidence="7">The sequence shown here is derived from an EMBL/GenBank/DDBJ whole genome shotgun (WGS) entry which is preliminary data.</text>
</comment>
<protein>
    <recommendedName>
        <fullName evidence="6">Aminotransferase class I/classII large domain-containing protein</fullName>
    </recommendedName>
</protein>
<dbReference type="AlphaFoldDB" id="A0A1C1YR91"/>
<organism evidence="7 8">
    <name type="scientific">Hoeflea olei</name>
    <dbReference type="NCBI Taxonomy" id="1480615"/>
    <lineage>
        <taxon>Bacteria</taxon>
        <taxon>Pseudomonadati</taxon>
        <taxon>Pseudomonadota</taxon>
        <taxon>Alphaproteobacteria</taxon>
        <taxon>Hyphomicrobiales</taxon>
        <taxon>Rhizobiaceae</taxon>
        <taxon>Hoeflea</taxon>
    </lineage>
</organism>
<dbReference type="InterPro" id="IPR015424">
    <property type="entry name" value="PyrdxlP-dep_Trfase"/>
</dbReference>
<dbReference type="SUPFAM" id="SSF53383">
    <property type="entry name" value="PLP-dependent transferases"/>
    <property type="match status" value="1"/>
</dbReference>
<dbReference type="InterPro" id="IPR004839">
    <property type="entry name" value="Aminotransferase_I/II_large"/>
</dbReference>
<accession>A0A1C1YR91</accession>
<keyword evidence="4" id="KW-0663">Pyridoxal phosphate</keyword>
<reference evidence="7 8" key="1">
    <citation type="submission" date="2015-12" db="EMBL/GenBank/DDBJ databases">
        <authorList>
            <person name="Shamseldin A."/>
            <person name="Moawad H."/>
            <person name="Abd El-Rahim W.M."/>
            <person name="Sadowsky M.J."/>
        </authorList>
    </citation>
    <scope>NUCLEOTIDE SEQUENCE [LARGE SCALE GENOMIC DNA]</scope>
    <source>
        <strain evidence="7 8">JC234</strain>
    </source>
</reference>
<evidence type="ECO:0000256" key="3">
    <source>
        <dbReference type="ARBA" id="ARBA00022679"/>
    </source>
</evidence>
<dbReference type="GO" id="GO:0008483">
    <property type="term" value="F:transaminase activity"/>
    <property type="evidence" value="ECO:0007669"/>
    <property type="project" value="UniProtKB-KW"/>
</dbReference>
<feature type="domain" description="Aminotransferase class I/classII large" evidence="6">
    <location>
        <begin position="73"/>
        <end position="385"/>
    </location>
</feature>
<dbReference type="Gene3D" id="3.40.640.10">
    <property type="entry name" value="Type I PLP-dependent aspartate aminotransferase-like (Major domain)"/>
    <property type="match status" value="1"/>
</dbReference>
<dbReference type="Proteomes" id="UP000094795">
    <property type="component" value="Unassembled WGS sequence"/>
</dbReference>
<keyword evidence="3" id="KW-0808">Transferase</keyword>
<evidence type="ECO:0000259" key="6">
    <source>
        <dbReference type="Pfam" id="PF00155"/>
    </source>
</evidence>
<dbReference type="Gene3D" id="3.90.1150.10">
    <property type="entry name" value="Aspartate Aminotransferase, domain 1"/>
    <property type="match status" value="1"/>
</dbReference>
<keyword evidence="8" id="KW-1185">Reference proteome</keyword>
<dbReference type="GO" id="GO:1901605">
    <property type="term" value="P:alpha-amino acid metabolic process"/>
    <property type="evidence" value="ECO:0007669"/>
    <property type="project" value="TreeGrafter"/>
</dbReference>
<dbReference type="PANTHER" id="PTHR42790:SF19">
    <property type="entry name" value="KYNURENINE_ALPHA-AMINOADIPATE AMINOTRANSFERASE, MITOCHONDRIAL"/>
    <property type="match status" value="1"/>
</dbReference>
<dbReference type="GO" id="GO:0030170">
    <property type="term" value="F:pyridoxal phosphate binding"/>
    <property type="evidence" value="ECO:0007669"/>
    <property type="project" value="InterPro"/>
</dbReference>
<feature type="region of interest" description="Disordered" evidence="5">
    <location>
        <begin position="22"/>
        <end position="44"/>
    </location>
</feature>
<evidence type="ECO:0000313" key="7">
    <source>
        <dbReference type="EMBL" id="OCW56023.1"/>
    </source>
</evidence>
<dbReference type="CDD" id="cd00609">
    <property type="entry name" value="AAT_like"/>
    <property type="match status" value="1"/>
</dbReference>
<evidence type="ECO:0000256" key="4">
    <source>
        <dbReference type="ARBA" id="ARBA00022898"/>
    </source>
</evidence>
<evidence type="ECO:0000256" key="1">
    <source>
        <dbReference type="ARBA" id="ARBA00001933"/>
    </source>
</evidence>
<evidence type="ECO:0000313" key="8">
    <source>
        <dbReference type="Proteomes" id="UP000094795"/>
    </source>
</evidence>
<dbReference type="Pfam" id="PF00155">
    <property type="entry name" value="Aminotran_1_2"/>
    <property type="match status" value="1"/>
</dbReference>
<sequence>MAEFPSQDTVLPLRLSQLATRAKPSGIRAAQAGRADTVSFSKGHPDPALFPAGRLREELGRLLSDPDSAADSLQYSAGAGTDDLRAAVSGLMRERGVACGPENVLITNGSQQGLFLATSAFADPGETVLASLPAYTGALQVFEALGLALADPDAGPQQPALIYEIPNFHNPTGASLPLADRMRRVEAAHRQGAILIEDDPYGLLRYDGAPLPGLLEIDAGRHTIETARTLHLGSLSKTVAPGLRIGWVVGPSEIIARLAVLKYIQDIQSGTLVQQLAARVLSEGFASSVAKACDVYRDRRDALDAALSAHFGARGRWSKPEGGFFFWVELAGGLKAAQLLPLAAGKGVNFVPGNAFGPADRFGSYMRLGFSTGPTGDFERGVRRLAEAFDELSGA</sequence>
<dbReference type="OrthoDB" id="9804020at2"/>
<name>A0A1C1YR91_9HYPH</name>
<dbReference type="InterPro" id="IPR015422">
    <property type="entry name" value="PyrdxlP-dep_Trfase_small"/>
</dbReference>
<dbReference type="InterPro" id="IPR050859">
    <property type="entry name" value="Class-I_PLP-dep_aminotransf"/>
</dbReference>
<proteinExistence type="predicted"/>
<dbReference type="STRING" id="1480615.AWJ14_12465"/>
<dbReference type="RefSeq" id="WP_066183263.1">
    <property type="nucleotide sequence ID" value="NZ_LQZT01000048.1"/>
</dbReference>
<evidence type="ECO:0000256" key="5">
    <source>
        <dbReference type="SAM" id="MobiDB-lite"/>
    </source>
</evidence>
<gene>
    <name evidence="7" type="ORF">AWJ14_12465</name>
</gene>
<dbReference type="PANTHER" id="PTHR42790">
    <property type="entry name" value="AMINOTRANSFERASE"/>
    <property type="match status" value="1"/>
</dbReference>
<comment type="cofactor">
    <cofactor evidence="1">
        <name>pyridoxal 5'-phosphate</name>
        <dbReference type="ChEBI" id="CHEBI:597326"/>
    </cofactor>
</comment>
<dbReference type="EMBL" id="LQZT01000048">
    <property type="protein sequence ID" value="OCW56023.1"/>
    <property type="molecule type" value="Genomic_DNA"/>
</dbReference>
<dbReference type="InterPro" id="IPR015421">
    <property type="entry name" value="PyrdxlP-dep_Trfase_major"/>
</dbReference>
<keyword evidence="2" id="KW-0032">Aminotransferase</keyword>